<dbReference type="OMA" id="PRGCIFL"/>
<feature type="compositionally biased region" description="Polar residues" evidence="10">
    <location>
        <begin position="395"/>
        <end position="404"/>
    </location>
</feature>
<evidence type="ECO:0000259" key="12">
    <source>
        <dbReference type="PROSITE" id="PS50011"/>
    </source>
</evidence>
<gene>
    <name evidence="14" type="ORF">Vbra_5894</name>
</gene>
<feature type="compositionally biased region" description="Basic and acidic residues" evidence="10">
    <location>
        <begin position="1149"/>
        <end position="1163"/>
    </location>
</feature>
<dbReference type="Gene3D" id="3.30.200.20">
    <property type="entry name" value="Phosphorylase Kinase, domain 1"/>
    <property type="match status" value="1"/>
</dbReference>
<dbReference type="InParanoid" id="A0A0G4FI64"/>
<dbReference type="CDD" id="cd05117">
    <property type="entry name" value="STKc_CAMK"/>
    <property type="match status" value="1"/>
</dbReference>
<evidence type="ECO:0000259" key="13">
    <source>
        <dbReference type="PROSITE" id="PS50222"/>
    </source>
</evidence>
<dbReference type="AlphaFoldDB" id="A0A0G4FI64"/>
<feature type="region of interest" description="Disordered" evidence="10">
    <location>
        <begin position="940"/>
        <end position="1020"/>
    </location>
</feature>
<keyword evidence="2" id="KW-0723">Serine/threonine-protein kinase</keyword>
<dbReference type="FunFam" id="1.10.510.10:FF:000571">
    <property type="entry name" value="Maternal embryonic leucine zipper kinase"/>
    <property type="match status" value="1"/>
</dbReference>
<feature type="region of interest" description="Disordered" evidence="10">
    <location>
        <begin position="391"/>
        <end position="418"/>
    </location>
</feature>
<keyword evidence="5" id="KW-0418">Kinase</keyword>
<keyword evidence="3" id="KW-0808">Transferase</keyword>
<evidence type="ECO:0008006" key="16">
    <source>
        <dbReference type="Google" id="ProtNLM"/>
    </source>
</evidence>
<dbReference type="Pfam" id="PF00069">
    <property type="entry name" value="Pkinase"/>
    <property type="match status" value="1"/>
</dbReference>
<dbReference type="PROSITE" id="PS00107">
    <property type="entry name" value="PROTEIN_KINASE_ATP"/>
    <property type="match status" value="1"/>
</dbReference>
<dbReference type="InterPro" id="IPR002048">
    <property type="entry name" value="EF_hand_dom"/>
</dbReference>
<dbReference type="SUPFAM" id="SSF50729">
    <property type="entry name" value="PH domain-like"/>
    <property type="match status" value="1"/>
</dbReference>
<dbReference type="PANTHER" id="PTHR24347">
    <property type="entry name" value="SERINE/THREONINE-PROTEIN KINASE"/>
    <property type="match status" value="1"/>
</dbReference>
<keyword evidence="6" id="KW-0106">Calcium</keyword>
<evidence type="ECO:0000256" key="10">
    <source>
        <dbReference type="SAM" id="MobiDB-lite"/>
    </source>
</evidence>
<feature type="domain" description="Protein kinase" evidence="12">
    <location>
        <begin position="609"/>
        <end position="879"/>
    </location>
</feature>
<proteinExistence type="inferred from homology"/>
<dbReference type="SMART" id="SM00233">
    <property type="entry name" value="PH"/>
    <property type="match status" value="1"/>
</dbReference>
<organism evidence="14 15">
    <name type="scientific">Vitrella brassicaformis (strain CCMP3155)</name>
    <dbReference type="NCBI Taxonomy" id="1169540"/>
    <lineage>
        <taxon>Eukaryota</taxon>
        <taxon>Sar</taxon>
        <taxon>Alveolata</taxon>
        <taxon>Colpodellida</taxon>
        <taxon>Vitrellaceae</taxon>
        <taxon>Vitrella</taxon>
    </lineage>
</organism>
<dbReference type="SUPFAM" id="SSF56112">
    <property type="entry name" value="Protein kinase-like (PK-like)"/>
    <property type="match status" value="1"/>
</dbReference>
<comment type="subunit">
    <text evidence="1">Monomer.</text>
</comment>
<dbReference type="Proteomes" id="UP000041254">
    <property type="component" value="Unassembled WGS sequence"/>
</dbReference>
<dbReference type="GO" id="GO:0005524">
    <property type="term" value="F:ATP binding"/>
    <property type="evidence" value="ECO:0007669"/>
    <property type="project" value="UniProtKB-UniRule"/>
</dbReference>
<accession>A0A0G4FI64</accession>
<dbReference type="PRINTS" id="PR00450">
    <property type="entry name" value="RECOVERIN"/>
</dbReference>
<dbReference type="Gene3D" id="2.30.29.30">
    <property type="entry name" value="Pleckstrin-homology domain (PH domain)/Phosphotyrosine-binding domain (PTB)"/>
    <property type="match status" value="1"/>
</dbReference>
<evidence type="ECO:0000256" key="6">
    <source>
        <dbReference type="ARBA" id="ARBA00022837"/>
    </source>
</evidence>
<dbReference type="STRING" id="1169540.A0A0G4FI64"/>
<dbReference type="EMBL" id="CDMY01000445">
    <property type="protein sequence ID" value="CEM13189.1"/>
    <property type="molecule type" value="Genomic_DNA"/>
</dbReference>
<evidence type="ECO:0000256" key="5">
    <source>
        <dbReference type="ARBA" id="ARBA00022777"/>
    </source>
</evidence>
<keyword evidence="7 9" id="KW-0067">ATP-binding</keyword>
<keyword evidence="15" id="KW-1185">Reference proteome</keyword>
<dbReference type="OrthoDB" id="40902at2759"/>
<evidence type="ECO:0000313" key="14">
    <source>
        <dbReference type="EMBL" id="CEM13189.1"/>
    </source>
</evidence>
<evidence type="ECO:0000256" key="7">
    <source>
        <dbReference type="ARBA" id="ARBA00022840"/>
    </source>
</evidence>
<feature type="compositionally biased region" description="Basic residues" evidence="10">
    <location>
        <begin position="951"/>
        <end position="968"/>
    </location>
</feature>
<dbReference type="GO" id="GO:0005509">
    <property type="term" value="F:calcium ion binding"/>
    <property type="evidence" value="ECO:0007669"/>
    <property type="project" value="InterPro"/>
</dbReference>
<reference evidence="14 15" key="1">
    <citation type="submission" date="2014-11" db="EMBL/GenBank/DDBJ databases">
        <authorList>
            <person name="Zhu J."/>
            <person name="Qi W."/>
            <person name="Song R."/>
        </authorList>
    </citation>
    <scope>NUCLEOTIDE SEQUENCE [LARGE SCALE GENOMIC DNA]</scope>
</reference>
<dbReference type="SMART" id="SM00054">
    <property type="entry name" value="EFh"/>
    <property type="match status" value="2"/>
</dbReference>
<dbReference type="InterPro" id="IPR011992">
    <property type="entry name" value="EF-hand-dom_pair"/>
</dbReference>
<dbReference type="InterPro" id="IPR011993">
    <property type="entry name" value="PH-like_dom_sf"/>
</dbReference>
<name>A0A0G4FI64_VITBC</name>
<evidence type="ECO:0000256" key="1">
    <source>
        <dbReference type="ARBA" id="ARBA00011245"/>
    </source>
</evidence>
<keyword evidence="4 9" id="KW-0547">Nucleotide-binding</keyword>
<dbReference type="InterPro" id="IPR000719">
    <property type="entry name" value="Prot_kinase_dom"/>
</dbReference>
<dbReference type="PhylomeDB" id="A0A0G4FI64"/>
<feature type="region of interest" description="Disordered" evidence="10">
    <location>
        <begin position="1055"/>
        <end position="1163"/>
    </location>
</feature>
<feature type="compositionally biased region" description="Low complexity" evidence="10">
    <location>
        <begin position="405"/>
        <end position="417"/>
    </location>
</feature>
<feature type="domain" description="PH" evidence="11">
    <location>
        <begin position="492"/>
        <end position="601"/>
    </location>
</feature>
<dbReference type="Pfam" id="PF00169">
    <property type="entry name" value="PH"/>
    <property type="match status" value="1"/>
</dbReference>
<dbReference type="InterPro" id="IPR018247">
    <property type="entry name" value="EF_Hand_1_Ca_BS"/>
</dbReference>
<dbReference type="Gene3D" id="1.10.238.10">
    <property type="entry name" value="EF-hand"/>
    <property type="match status" value="1"/>
</dbReference>
<feature type="compositionally biased region" description="Gly residues" evidence="10">
    <location>
        <begin position="189"/>
        <end position="200"/>
    </location>
</feature>
<dbReference type="GO" id="GO:0004674">
    <property type="term" value="F:protein serine/threonine kinase activity"/>
    <property type="evidence" value="ECO:0007669"/>
    <property type="project" value="UniProtKB-KW"/>
</dbReference>
<dbReference type="InterPro" id="IPR017441">
    <property type="entry name" value="Protein_kinase_ATP_BS"/>
</dbReference>
<feature type="region of interest" description="Disordered" evidence="10">
    <location>
        <begin position="146"/>
        <end position="201"/>
    </location>
</feature>
<dbReference type="InterPro" id="IPR001849">
    <property type="entry name" value="PH_domain"/>
</dbReference>
<evidence type="ECO:0000313" key="15">
    <source>
        <dbReference type="Proteomes" id="UP000041254"/>
    </source>
</evidence>
<dbReference type="Pfam" id="PF13202">
    <property type="entry name" value="EF-hand_5"/>
    <property type="match status" value="1"/>
</dbReference>
<feature type="compositionally biased region" description="Polar residues" evidence="10">
    <location>
        <begin position="940"/>
        <end position="949"/>
    </location>
</feature>
<evidence type="ECO:0000256" key="3">
    <source>
        <dbReference type="ARBA" id="ARBA00022679"/>
    </source>
</evidence>
<dbReference type="PROSITE" id="PS50011">
    <property type="entry name" value="PROTEIN_KINASE_DOM"/>
    <property type="match status" value="1"/>
</dbReference>
<sequence length="1163" mass="128565">MGNGGSSGATGSGKEYLRQYLKKFDVDEVEMLKKVFKDLSSRSGGQFVDKETFLQYFPLPGLWGERLFQRFDYKNIGAVDYEEFLIGIAVCSRGTKDDKIHVLFEVFDLNGDGYIQKSELVAMLSNLPNLTKYVHVGHNHSYYMAGGPHGHGHGGGHEHQHASGAFSNPASPQPMPNGMGTWDGPQANNGGGPDGVGGTVGTQSLAQQLKQREDEGNESEEIDIEALVEQIIEECEFTENGQLNYLEFKTWLEHNDALLFMFNECLHEEIWGLQGNALYRDNSIHRIEQLGENSMLSAPDRQHVQRWSMYSGAGASGPFDDRERQAIGPDQFYKIKRLFLRRSREAGSENSMLPRLSRDLVSSELLDVVKESNPNLDLSQFTRPVRAMTHARNGTAPSHSSAERSSGSQQNSSGNSGMVEEVLSCPSCGQALPRCPLCGRRRPNLVLVDGEVSLQCPLCREGRSYYHRKCWHYNCQFQFDSLPQLLSKAKDEPDKEGVLYKIGKHLHQWQARYYVLMESLLYYYNQKGDPKPRGVFFLEGCYVELVEQPLHSSGGSSQGGQGHKFGFSICHTAETYRRHDLYCSSEEERDEWVDALRSGMKQKSIDQMYQVMEQIGQGKFSTVYRGVSRRTGAEYAIKIIDKTKISPSERELLRSEMAIMRLLRHPHVIHLQEILDTKGFLYLVMELVRGGELYDLLVTLGRLPELQVNRIVRQLLSTVVYLHNCGIIHRDLKPENILLTDKTTDADIKITDFGLSTLLNPSEKLRQPCGTLAYVAPEVLTLEGYDQKADVWSIGVIMYLLLRGKLPFPVQKPPQAAHKDGGQGAAASKPKLPQEVELELNDSVWAGISSSAKDLTRKLLRRDRAQRISAKDALQHLWIKNPAAVIPEASPEAAEILYSPGSESEKVSFSTLSVNSAALSLGSQPFQGQFQLPPALISNANSQPTTARPHTTPHKKSKGLASMFRRHHDRGDSTVRDSSITSLPLPSGNSFQAGDFSPAPSPVAAPGLARGMSPMSGTTGNTSILNEVVLSMNNNRIPTPAPASGLPIPSAITVQKASSSGFPPWRGAQTPNPRGGQGSDPGSRDEQTKRSPFGSPPHTYQASPRHPNLSPAPSPHQGGTSPANRSVEADDDGLDIPSFNPPSSTRPRFKSEDKRDREGKGLL</sequence>
<feature type="domain" description="EF-hand" evidence="13">
    <location>
        <begin position="95"/>
        <end position="130"/>
    </location>
</feature>
<evidence type="ECO:0000259" key="11">
    <source>
        <dbReference type="PROSITE" id="PS50003"/>
    </source>
</evidence>
<dbReference type="SUPFAM" id="SSF47473">
    <property type="entry name" value="EF-hand"/>
    <property type="match status" value="1"/>
</dbReference>
<evidence type="ECO:0000256" key="4">
    <source>
        <dbReference type="ARBA" id="ARBA00022741"/>
    </source>
</evidence>
<dbReference type="PROSITE" id="PS50222">
    <property type="entry name" value="EF_HAND_2"/>
    <property type="match status" value="1"/>
</dbReference>
<dbReference type="InterPro" id="IPR008271">
    <property type="entry name" value="Ser/Thr_kinase_AS"/>
</dbReference>
<evidence type="ECO:0000256" key="8">
    <source>
        <dbReference type="ARBA" id="ARBA00024334"/>
    </source>
</evidence>
<dbReference type="PROSITE" id="PS50003">
    <property type="entry name" value="PH_DOMAIN"/>
    <property type="match status" value="1"/>
</dbReference>
<dbReference type="InterPro" id="IPR011009">
    <property type="entry name" value="Kinase-like_dom_sf"/>
</dbReference>
<comment type="similarity">
    <text evidence="8">Belongs to the protein kinase superfamily. Ser/Thr protein kinase family. CDPK subfamily.</text>
</comment>
<dbReference type="FunCoup" id="A0A0G4FI64">
    <property type="interactions" value="13"/>
</dbReference>
<dbReference type="FunFam" id="3.30.200.20:FF:000003">
    <property type="entry name" value="Non-specific serine/threonine protein kinase"/>
    <property type="match status" value="1"/>
</dbReference>
<feature type="binding site" evidence="9">
    <location>
        <position position="638"/>
    </location>
    <ligand>
        <name>ATP</name>
        <dbReference type="ChEBI" id="CHEBI:30616"/>
    </ligand>
</feature>
<evidence type="ECO:0000256" key="9">
    <source>
        <dbReference type="PROSITE-ProRule" id="PRU10141"/>
    </source>
</evidence>
<dbReference type="VEuPathDB" id="CryptoDB:Vbra_5894"/>
<feature type="compositionally biased region" description="Polar residues" evidence="10">
    <location>
        <begin position="976"/>
        <end position="992"/>
    </location>
</feature>
<dbReference type="CDD" id="cd00051">
    <property type="entry name" value="EFh"/>
    <property type="match status" value="1"/>
</dbReference>
<dbReference type="PROSITE" id="PS00108">
    <property type="entry name" value="PROTEIN_KINASE_ST"/>
    <property type="match status" value="1"/>
</dbReference>
<dbReference type="Gene3D" id="1.10.510.10">
    <property type="entry name" value="Transferase(Phosphotransferase) domain 1"/>
    <property type="match status" value="1"/>
</dbReference>
<protein>
    <recommendedName>
        <fullName evidence="16">Calmodulin</fullName>
    </recommendedName>
</protein>
<feature type="region of interest" description="Disordered" evidence="10">
    <location>
        <begin position="812"/>
        <end position="831"/>
    </location>
</feature>
<evidence type="ECO:0000256" key="2">
    <source>
        <dbReference type="ARBA" id="ARBA00022527"/>
    </source>
</evidence>
<dbReference type="SMART" id="SM00220">
    <property type="entry name" value="S_TKc"/>
    <property type="match status" value="1"/>
</dbReference>
<dbReference type="PROSITE" id="PS00018">
    <property type="entry name" value="EF_HAND_1"/>
    <property type="match status" value="1"/>
</dbReference>